<feature type="transmembrane region" description="Helical" evidence="7">
    <location>
        <begin position="61"/>
        <end position="85"/>
    </location>
</feature>
<dbReference type="OrthoDB" id="3521657at2"/>
<evidence type="ECO:0000313" key="9">
    <source>
        <dbReference type="EMBL" id="KUN58529.1"/>
    </source>
</evidence>
<feature type="transmembrane region" description="Helical" evidence="7">
    <location>
        <begin position="236"/>
        <end position="255"/>
    </location>
</feature>
<evidence type="ECO:0000256" key="1">
    <source>
        <dbReference type="ARBA" id="ARBA00004651"/>
    </source>
</evidence>
<keyword evidence="3" id="KW-1003">Cell membrane</keyword>
<sequence>MRVAVLTCLALVWVGIPMWLLVINSAKPYTEASHLSLSLPKRWMLIDNYKYVIEKGNYPQALLNSLIIVVPTIVVVVLLGSMAAWAFARSRRTSMKIVYNLTVLSVLLPPAVLPTVYMLQVVGIDGTRLGYFLVMTGTRLGVVVFLATGFIRAMPQDLEEAAAIDGASRLQIYRVVVLPLLLPVLLVGCIILIITIWNEFFFASFLLHGSDSATLPLALYQFASSSADVAAMRWDLIFAHVVMTSLPVIVAYLFVQRRVVAGLSEGAVKG</sequence>
<reference evidence="9 10" key="1">
    <citation type="submission" date="2015-10" db="EMBL/GenBank/DDBJ databases">
        <title>Draft genome sequence of Streptomyces griseorubiginosus DSM 40469, type strain for the species Streptomyces griseorubiginosus.</title>
        <authorList>
            <person name="Ruckert C."/>
            <person name="Winkler A."/>
            <person name="Kalinowski J."/>
            <person name="Kampfer P."/>
            <person name="Glaeser S."/>
        </authorList>
    </citation>
    <scope>NUCLEOTIDE SEQUENCE [LARGE SCALE GENOMIC DNA]</scope>
    <source>
        <strain evidence="9 10">DSM 40469</strain>
    </source>
</reference>
<keyword evidence="6 7" id="KW-0472">Membrane</keyword>
<gene>
    <name evidence="9" type="ORF">AQJ54_41525</name>
</gene>
<keyword evidence="2 7" id="KW-0813">Transport</keyword>
<comment type="subcellular location">
    <subcellularLocation>
        <location evidence="1 7">Cell membrane</location>
        <topology evidence="1 7">Multi-pass membrane protein</topology>
    </subcellularLocation>
</comment>
<name>A0A124H7B3_9ACTN</name>
<evidence type="ECO:0000256" key="3">
    <source>
        <dbReference type="ARBA" id="ARBA00022475"/>
    </source>
</evidence>
<feature type="transmembrane region" description="Helical" evidence="7">
    <location>
        <begin position="129"/>
        <end position="151"/>
    </location>
</feature>
<comment type="caution">
    <text evidence="9">The sequence shown here is derived from an EMBL/GenBank/DDBJ whole genome shotgun (WGS) entry which is preliminary data.</text>
</comment>
<dbReference type="GO" id="GO:0055085">
    <property type="term" value="P:transmembrane transport"/>
    <property type="evidence" value="ECO:0007669"/>
    <property type="project" value="InterPro"/>
</dbReference>
<evidence type="ECO:0000313" key="10">
    <source>
        <dbReference type="Proteomes" id="UP000054375"/>
    </source>
</evidence>
<accession>A0A124H7B3</accession>
<organism evidence="9 10">
    <name type="scientific">Streptomyces griseorubiginosus</name>
    <dbReference type="NCBI Taxonomy" id="67304"/>
    <lineage>
        <taxon>Bacteria</taxon>
        <taxon>Bacillati</taxon>
        <taxon>Actinomycetota</taxon>
        <taxon>Actinomycetes</taxon>
        <taxon>Kitasatosporales</taxon>
        <taxon>Streptomycetaceae</taxon>
        <taxon>Streptomyces</taxon>
    </lineage>
</organism>
<feature type="transmembrane region" description="Helical" evidence="7">
    <location>
        <begin position="172"/>
        <end position="197"/>
    </location>
</feature>
<dbReference type="EMBL" id="LMWV01000045">
    <property type="protein sequence ID" value="KUN58529.1"/>
    <property type="molecule type" value="Genomic_DNA"/>
</dbReference>
<evidence type="ECO:0000256" key="4">
    <source>
        <dbReference type="ARBA" id="ARBA00022692"/>
    </source>
</evidence>
<proteinExistence type="inferred from homology"/>
<keyword evidence="10" id="KW-1185">Reference proteome</keyword>
<dbReference type="Pfam" id="PF00528">
    <property type="entry name" value="BPD_transp_1"/>
    <property type="match status" value="1"/>
</dbReference>
<comment type="similarity">
    <text evidence="7">Belongs to the binding-protein-dependent transport system permease family.</text>
</comment>
<dbReference type="SUPFAM" id="SSF161098">
    <property type="entry name" value="MetI-like"/>
    <property type="match status" value="1"/>
</dbReference>
<dbReference type="Proteomes" id="UP000054375">
    <property type="component" value="Unassembled WGS sequence"/>
</dbReference>
<evidence type="ECO:0000256" key="5">
    <source>
        <dbReference type="ARBA" id="ARBA00022989"/>
    </source>
</evidence>
<dbReference type="InterPro" id="IPR035906">
    <property type="entry name" value="MetI-like_sf"/>
</dbReference>
<dbReference type="PANTHER" id="PTHR43744:SF8">
    <property type="entry name" value="SN-GLYCEROL-3-PHOSPHATE TRANSPORT SYSTEM PERMEASE PROTEIN UGPE"/>
    <property type="match status" value="1"/>
</dbReference>
<keyword evidence="5 7" id="KW-1133">Transmembrane helix</keyword>
<keyword evidence="4 7" id="KW-0812">Transmembrane</keyword>
<evidence type="ECO:0000256" key="2">
    <source>
        <dbReference type="ARBA" id="ARBA00022448"/>
    </source>
</evidence>
<dbReference type="PROSITE" id="PS50928">
    <property type="entry name" value="ABC_TM1"/>
    <property type="match status" value="1"/>
</dbReference>
<feature type="domain" description="ABC transmembrane type-1" evidence="8">
    <location>
        <begin position="62"/>
        <end position="255"/>
    </location>
</feature>
<protein>
    <submittedName>
        <fullName evidence="9">Sugar ABC transporter substrate-binding protein</fullName>
    </submittedName>
</protein>
<evidence type="ECO:0000256" key="7">
    <source>
        <dbReference type="RuleBase" id="RU363032"/>
    </source>
</evidence>
<evidence type="ECO:0000256" key="6">
    <source>
        <dbReference type="ARBA" id="ARBA00023136"/>
    </source>
</evidence>
<dbReference type="PANTHER" id="PTHR43744">
    <property type="entry name" value="ABC TRANSPORTER PERMEASE PROTEIN MG189-RELATED-RELATED"/>
    <property type="match status" value="1"/>
</dbReference>
<dbReference type="GO" id="GO:0005886">
    <property type="term" value="C:plasma membrane"/>
    <property type="evidence" value="ECO:0007669"/>
    <property type="project" value="UniProtKB-SubCell"/>
</dbReference>
<accession>A0A117QWY9</accession>
<dbReference type="InterPro" id="IPR000515">
    <property type="entry name" value="MetI-like"/>
</dbReference>
<dbReference type="Gene3D" id="1.10.3720.10">
    <property type="entry name" value="MetI-like"/>
    <property type="match status" value="1"/>
</dbReference>
<evidence type="ECO:0000259" key="8">
    <source>
        <dbReference type="PROSITE" id="PS50928"/>
    </source>
</evidence>
<dbReference type="AlphaFoldDB" id="A0A124H7B3"/>
<dbReference type="CDD" id="cd06261">
    <property type="entry name" value="TM_PBP2"/>
    <property type="match status" value="1"/>
</dbReference>
<feature type="transmembrane region" description="Helical" evidence="7">
    <location>
        <begin position="97"/>
        <end position="117"/>
    </location>
</feature>